<organism evidence="2">
    <name type="scientific">Ixodes ricinus</name>
    <name type="common">Common tick</name>
    <name type="synonym">Acarus ricinus</name>
    <dbReference type="NCBI Taxonomy" id="34613"/>
    <lineage>
        <taxon>Eukaryota</taxon>
        <taxon>Metazoa</taxon>
        <taxon>Ecdysozoa</taxon>
        <taxon>Arthropoda</taxon>
        <taxon>Chelicerata</taxon>
        <taxon>Arachnida</taxon>
        <taxon>Acari</taxon>
        <taxon>Parasitiformes</taxon>
        <taxon>Ixodida</taxon>
        <taxon>Ixodoidea</taxon>
        <taxon>Ixodidae</taxon>
        <taxon>Ixodinae</taxon>
        <taxon>Ixodes</taxon>
    </lineage>
</organism>
<proteinExistence type="predicted"/>
<keyword evidence="1" id="KW-0812">Transmembrane</keyword>
<protein>
    <submittedName>
        <fullName evidence="2">Uncharacterized protein</fullName>
    </submittedName>
</protein>
<keyword evidence="1" id="KW-0472">Membrane</keyword>
<evidence type="ECO:0000256" key="1">
    <source>
        <dbReference type="SAM" id="Phobius"/>
    </source>
</evidence>
<sequence length="94" mass="11070">MLHHCYRVRNGSERCYASLAHVAGGSSSHKARVLRRDTAQKKEFSRKKLVFKKVLFTSTNTWRVFSESFIYLPCMVIFFINYFRSTDVKEKVEV</sequence>
<dbReference type="EMBL" id="GIFC01004919">
    <property type="protein sequence ID" value="MXU87002.1"/>
    <property type="molecule type" value="Transcribed_RNA"/>
</dbReference>
<feature type="transmembrane region" description="Helical" evidence="1">
    <location>
        <begin position="64"/>
        <end position="83"/>
    </location>
</feature>
<dbReference type="AlphaFoldDB" id="A0A6B0U3C9"/>
<evidence type="ECO:0000313" key="2">
    <source>
        <dbReference type="EMBL" id="MXU87002.1"/>
    </source>
</evidence>
<name>A0A6B0U3C9_IXORI</name>
<reference evidence="2" key="1">
    <citation type="submission" date="2019-12" db="EMBL/GenBank/DDBJ databases">
        <title>An insight into the sialome of adult female Ixodes ricinus ticks feeding for 6 days.</title>
        <authorList>
            <person name="Perner J."/>
            <person name="Ribeiro J.M.C."/>
        </authorList>
    </citation>
    <scope>NUCLEOTIDE SEQUENCE</scope>
    <source>
        <strain evidence="2">Semi-engorged</strain>
        <tissue evidence="2">Salivary glands</tissue>
    </source>
</reference>
<accession>A0A6B0U3C9</accession>
<keyword evidence="1" id="KW-1133">Transmembrane helix</keyword>